<reference evidence="2 3" key="1">
    <citation type="journal article" date="2019" name="Emerg. Microbes Infect.">
        <title>Comprehensive subspecies identification of 175 nontuberculous mycobacteria species based on 7547 genomic profiles.</title>
        <authorList>
            <person name="Matsumoto Y."/>
            <person name="Kinjo T."/>
            <person name="Motooka D."/>
            <person name="Nabeya D."/>
            <person name="Jung N."/>
            <person name="Uechi K."/>
            <person name="Horii T."/>
            <person name="Iida T."/>
            <person name="Fujita J."/>
            <person name="Nakamura S."/>
        </authorList>
    </citation>
    <scope>NUCLEOTIDE SEQUENCE [LARGE SCALE GENOMIC DNA]</scope>
    <source>
        <strain evidence="2 3">JCM 17322</strain>
    </source>
</reference>
<dbReference type="NCBIfam" id="TIGR02276">
    <property type="entry name" value="beta_rpt_yvtn"/>
    <property type="match status" value="1"/>
</dbReference>
<dbReference type="AlphaFoldDB" id="A0A7I9Y2G8"/>
<name>A0A7I9Y2G8_9MYCO</name>
<proteinExistence type="predicted"/>
<dbReference type="InterPro" id="IPR011045">
    <property type="entry name" value="N2O_reductase_N"/>
</dbReference>
<feature type="compositionally biased region" description="Basic and acidic residues" evidence="1">
    <location>
        <begin position="1"/>
        <end position="10"/>
    </location>
</feature>
<dbReference type="Proteomes" id="UP000465361">
    <property type="component" value="Unassembled WGS sequence"/>
</dbReference>
<organism evidence="2 3">
    <name type="scientific">Mycobacterium botniense</name>
    <dbReference type="NCBI Taxonomy" id="84962"/>
    <lineage>
        <taxon>Bacteria</taxon>
        <taxon>Bacillati</taxon>
        <taxon>Actinomycetota</taxon>
        <taxon>Actinomycetes</taxon>
        <taxon>Mycobacteriales</taxon>
        <taxon>Mycobacteriaceae</taxon>
        <taxon>Mycobacterium</taxon>
    </lineage>
</organism>
<keyword evidence="3" id="KW-1185">Reference proteome</keyword>
<dbReference type="InterPro" id="IPR051200">
    <property type="entry name" value="Host-pathogen_enzymatic-act"/>
</dbReference>
<dbReference type="PANTHER" id="PTHR47197">
    <property type="entry name" value="PROTEIN NIRF"/>
    <property type="match status" value="1"/>
</dbReference>
<dbReference type="InterPro" id="IPR011964">
    <property type="entry name" value="YVTN_b-propeller_repeat"/>
</dbReference>
<dbReference type="RefSeq" id="WP_163759444.1">
    <property type="nucleotide sequence ID" value="NZ_BLKW01000004.1"/>
</dbReference>
<evidence type="ECO:0000313" key="3">
    <source>
        <dbReference type="Proteomes" id="UP000465361"/>
    </source>
</evidence>
<sequence length="381" mass="39370">MTGKTCESRHQAIGRGDSGTGPVDPAGALLWDEPDPGECAPVPRVVATIALAGRAGDVAVSPDSACVYVAQSNSVAVISRLNNITGIISACGHPKDLMFGIDGDRLYVTSYEGCVSVVDLADHRVGVIPGAVCAREVATTDQTLVYAAHNAKHDRGCSSWISVSTTQGVTVATIPGAGGCAIVDLAANPHGTRVYAACVRPSPYRQYRRGFVAVIDTAAHAVGDVIDLPAAPDSITVSPDGLTMYVTHEDTESVSAVNLATHCVTPIEPGDTPLAVTLTPDSLTAYVTGCCSLSVIDTVTNAAQRIMVGGLPRSVQISPDGKRAYVGNVGERTVSVIDTIVQCVVNTIDIGAYPHGLAISPDGSRLYVSDYWAGTVTVVSI</sequence>
<comment type="caution">
    <text evidence="2">The sequence shown here is derived from an EMBL/GenBank/DDBJ whole genome shotgun (WGS) entry which is preliminary data.</text>
</comment>
<accession>A0A7I9Y2G8</accession>
<dbReference type="SUPFAM" id="SSF63829">
    <property type="entry name" value="Calcium-dependent phosphotriesterase"/>
    <property type="match status" value="1"/>
</dbReference>
<evidence type="ECO:0000313" key="2">
    <source>
        <dbReference type="EMBL" id="GFG76266.1"/>
    </source>
</evidence>
<evidence type="ECO:0000256" key="1">
    <source>
        <dbReference type="SAM" id="MobiDB-lite"/>
    </source>
</evidence>
<dbReference type="InterPro" id="IPR015943">
    <property type="entry name" value="WD40/YVTN_repeat-like_dom_sf"/>
</dbReference>
<dbReference type="PANTHER" id="PTHR47197:SF3">
    <property type="entry name" value="DIHYDRO-HEME D1 DEHYDROGENASE"/>
    <property type="match status" value="1"/>
</dbReference>
<dbReference type="SUPFAM" id="SSF50974">
    <property type="entry name" value="Nitrous oxide reductase, N-terminal domain"/>
    <property type="match status" value="1"/>
</dbReference>
<protein>
    <submittedName>
        <fullName evidence="2">Uncharacterized protein</fullName>
    </submittedName>
</protein>
<gene>
    <name evidence="2" type="ORF">MBOT_36310</name>
</gene>
<dbReference type="Gene3D" id="2.130.10.10">
    <property type="entry name" value="YVTN repeat-like/Quinoprotein amine dehydrogenase"/>
    <property type="match status" value="2"/>
</dbReference>
<feature type="region of interest" description="Disordered" evidence="1">
    <location>
        <begin position="1"/>
        <end position="30"/>
    </location>
</feature>
<dbReference type="EMBL" id="BLKW01000004">
    <property type="protein sequence ID" value="GFG76266.1"/>
    <property type="molecule type" value="Genomic_DNA"/>
</dbReference>